<organism evidence="10 11">
    <name type="scientific">Actinomadura darangshiensis</name>
    <dbReference type="NCBI Taxonomy" id="705336"/>
    <lineage>
        <taxon>Bacteria</taxon>
        <taxon>Bacillati</taxon>
        <taxon>Actinomycetota</taxon>
        <taxon>Actinomycetes</taxon>
        <taxon>Streptosporangiales</taxon>
        <taxon>Thermomonosporaceae</taxon>
        <taxon>Actinomadura</taxon>
    </lineage>
</organism>
<evidence type="ECO:0000313" key="11">
    <source>
        <dbReference type="Proteomes" id="UP000295578"/>
    </source>
</evidence>
<dbReference type="Gene3D" id="3.30.200.20">
    <property type="entry name" value="Phosphorylase Kinase, domain 1"/>
    <property type="match status" value="1"/>
</dbReference>
<dbReference type="GO" id="GO:0005524">
    <property type="term" value="F:ATP binding"/>
    <property type="evidence" value="ECO:0007669"/>
    <property type="project" value="UniProtKB-KW"/>
</dbReference>
<keyword evidence="6" id="KW-0067">ATP-binding</keyword>
<evidence type="ECO:0000256" key="8">
    <source>
        <dbReference type="SAM" id="Phobius"/>
    </source>
</evidence>
<dbReference type="InterPro" id="IPR000719">
    <property type="entry name" value="Prot_kinase_dom"/>
</dbReference>
<proteinExistence type="predicted"/>
<feature type="non-terminal residue" evidence="10">
    <location>
        <position position="323"/>
    </location>
</feature>
<name>A0A4R5A062_9ACTN</name>
<dbReference type="RefSeq" id="WP_132204422.1">
    <property type="nucleotide sequence ID" value="NZ_SMKY01000343.1"/>
</dbReference>
<protein>
    <recommendedName>
        <fullName evidence="1">non-specific serine/threonine protein kinase</fullName>
        <ecNumber evidence="1">2.7.11.1</ecNumber>
    </recommendedName>
</protein>
<keyword evidence="8" id="KW-0812">Transmembrane</keyword>
<dbReference type="GO" id="GO:0004674">
    <property type="term" value="F:protein serine/threonine kinase activity"/>
    <property type="evidence" value="ECO:0007669"/>
    <property type="project" value="UniProtKB-KW"/>
</dbReference>
<evidence type="ECO:0000256" key="5">
    <source>
        <dbReference type="ARBA" id="ARBA00022777"/>
    </source>
</evidence>
<dbReference type="EMBL" id="SMKY01000343">
    <property type="protein sequence ID" value="TDD65113.1"/>
    <property type="molecule type" value="Genomic_DNA"/>
</dbReference>
<dbReference type="InterPro" id="IPR011009">
    <property type="entry name" value="Kinase-like_dom_sf"/>
</dbReference>
<gene>
    <name evidence="10" type="ORF">E1293_40620</name>
</gene>
<keyword evidence="11" id="KW-1185">Reference proteome</keyword>
<evidence type="ECO:0000256" key="6">
    <source>
        <dbReference type="ARBA" id="ARBA00022840"/>
    </source>
</evidence>
<evidence type="ECO:0000256" key="4">
    <source>
        <dbReference type="ARBA" id="ARBA00022741"/>
    </source>
</evidence>
<comment type="caution">
    <text evidence="10">The sequence shown here is derived from an EMBL/GenBank/DDBJ whole genome shotgun (WGS) entry which is preliminary data.</text>
</comment>
<evidence type="ECO:0000259" key="9">
    <source>
        <dbReference type="PROSITE" id="PS50011"/>
    </source>
</evidence>
<dbReference type="PANTHER" id="PTHR43289">
    <property type="entry name" value="MITOGEN-ACTIVATED PROTEIN KINASE KINASE KINASE 20-RELATED"/>
    <property type="match status" value="1"/>
</dbReference>
<dbReference type="EC" id="2.7.11.1" evidence="1"/>
<dbReference type="OrthoDB" id="3471850at2"/>
<evidence type="ECO:0000256" key="3">
    <source>
        <dbReference type="ARBA" id="ARBA00022679"/>
    </source>
</evidence>
<keyword evidence="8" id="KW-0472">Membrane</keyword>
<dbReference type="AlphaFoldDB" id="A0A4R5A062"/>
<feature type="domain" description="Protein kinase" evidence="9">
    <location>
        <begin position="11"/>
        <end position="323"/>
    </location>
</feature>
<dbReference type="SUPFAM" id="SSF56112">
    <property type="entry name" value="Protein kinase-like (PK-like)"/>
    <property type="match status" value="1"/>
</dbReference>
<dbReference type="Pfam" id="PF00069">
    <property type="entry name" value="Pkinase"/>
    <property type="match status" value="1"/>
</dbReference>
<evidence type="ECO:0000256" key="1">
    <source>
        <dbReference type="ARBA" id="ARBA00012513"/>
    </source>
</evidence>
<accession>A0A4R5A062</accession>
<feature type="transmembrane region" description="Helical" evidence="8">
    <location>
        <begin position="266"/>
        <end position="290"/>
    </location>
</feature>
<keyword evidence="5" id="KW-0418">Kinase</keyword>
<keyword evidence="2" id="KW-0723">Serine/threonine-protein kinase</keyword>
<keyword evidence="8" id="KW-1133">Transmembrane helix</keyword>
<dbReference type="PANTHER" id="PTHR43289:SF6">
    <property type="entry name" value="SERINE_THREONINE-PROTEIN KINASE NEKL-3"/>
    <property type="match status" value="1"/>
</dbReference>
<keyword evidence="4" id="KW-0547">Nucleotide-binding</keyword>
<dbReference type="PROSITE" id="PS50011">
    <property type="entry name" value="PROTEIN_KINASE_DOM"/>
    <property type="match status" value="1"/>
</dbReference>
<reference evidence="10 11" key="1">
    <citation type="submission" date="2019-03" db="EMBL/GenBank/DDBJ databases">
        <title>Draft genome sequences of novel Actinobacteria.</title>
        <authorList>
            <person name="Sahin N."/>
            <person name="Ay H."/>
            <person name="Saygin H."/>
        </authorList>
    </citation>
    <scope>NUCLEOTIDE SEQUENCE [LARGE SCALE GENOMIC DNA]</scope>
    <source>
        <strain evidence="10 11">DSM 45941</strain>
    </source>
</reference>
<evidence type="ECO:0000313" key="10">
    <source>
        <dbReference type="EMBL" id="TDD65113.1"/>
    </source>
</evidence>
<feature type="region of interest" description="Disordered" evidence="7">
    <location>
        <begin position="295"/>
        <end position="323"/>
    </location>
</feature>
<dbReference type="Gene3D" id="1.10.510.10">
    <property type="entry name" value="Transferase(Phosphotransferase) domain 1"/>
    <property type="match status" value="1"/>
</dbReference>
<keyword evidence="3" id="KW-0808">Transferase</keyword>
<dbReference type="Proteomes" id="UP000295578">
    <property type="component" value="Unassembled WGS sequence"/>
</dbReference>
<evidence type="ECO:0000256" key="2">
    <source>
        <dbReference type="ARBA" id="ARBA00022527"/>
    </source>
</evidence>
<evidence type="ECO:0000256" key="7">
    <source>
        <dbReference type="SAM" id="MobiDB-lite"/>
    </source>
</evidence>
<sequence length="323" mass="32964">MDPGFRLEDRYRMERRVGRRGPAQVWLAHDELLARPVAVTLVGVRRSQRDLRRRLRDAARAAAALAHPNIVTTYDYGEAESSDGDALTYVVTEFLTGESLAARLSRGLPGAQEAARVCAQVADALAAVHACGVVHGDLRAAQVFLTPDGVKLLGLGVTGAAGDDREPGGPEADEAAGRAADVLAFGGILAECLTGRADGPPDEADGLGALAARCRAADPDGRPPAAEVARVLSARAAETAVLPGPAAGTGERAPVRRRLSRARRAAVLGGAVAALLALALVPLAVILSALHDSAPGGLALPAPPPRSAGAPPTGPAQDPQAPS</sequence>